<dbReference type="Proteomes" id="UP000663869">
    <property type="component" value="Unassembled WGS sequence"/>
</dbReference>
<dbReference type="AlphaFoldDB" id="A0A817XGT6"/>
<gene>
    <name evidence="2" type="ORF">FME351_LOCUS26636</name>
    <name evidence="1" type="ORF">TIS948_LOCUS24702</name>
</gene>
<dbReference type="Proteomes" id="UP000663825">
    <property type="component" value="Unassembled WGS sequence"/>
</dbReference>
<accession>A0A817XGT6</accession>
<proteinExistence type="predicted"/>
<sequence length="74" mass="8950">MNISFHICLYKSYIFLPSVQCQTNKIRRNYTWERAMKIDFRHMGQPSQRSTLVDDLDFDLSRFLFSLNIRQDSL</sequence>
<name>A0A817XGT6_9BILA</name>
<dbReference type="EMBL" id="CAJNYU010003586">
    <property type="protein sequence ID" value="CAF3684941.1"/>
    <property type="molecule type" value="Genomic_DNA"/>
</dbReference>
<protein>
    <submittedName>
        <fullName evidence="1">Uncharacterized protein</fullName>
    </submittedName>
</protein>
<evidence type="ECO:0000313" key="3">
    <source>
        <dbReference type="Proteomes" id="UP000663825"/>
    </source>
</evidence>
<evidence type="ECO:0000313" key="1">
    <source>
        <dbReference type="EMBL" id="CAF3367001.1"/>
    </source>
</evidence>
<organism evidence="1 3">
    <name type="scientific">Rotaria socialis</name>
    <dbReference type="NCBI Taxonomy" id="392032"/>
    <lineage>
        <taxon>Eukaryota</taxon>
        <taxon>Metazoa</taxon>
        <taxon>Spiralia</taxon>
        <taxon>Gnathifera</taxon>
        <taxon>Rotifera</taxon>
        <taxon>Eurotatoria</taxon>
        <taxon>Bdelloidea</taxon>
        <taxon>Philodinida</taxon>
        <taxon>Philodinidae</taxon>
        <taxon>Rotaria</taxon>
    </lineage>
</organism>
<evidence type="ECO:0000313" key="2">
    <source>
        <dbReference type="EMBL" id="CAF3684941.1"/>
    </source>
</evidence>
<dbReference type="EMBL" id="CAJNXB010004262">
    <property type="protein sequence ID" value="CAF3367001.1"/>
    <property type="molecule type" value="Genomic_DNA"/>
</dbReference>
<reference evidence="1" key="1">
    <citation type="submission" date="2021-02" db="EMBL/GenBank/DDBJ databases">
        <authorList>
            <person name="Nowell W R."/>
        </authorList>
    </citation>
    <scope>NUCLEOTIDE SEQUENCE</scope>
</reference>
<comment type="caution">
    <text evidence="1">The sequence shown here is derived from an EMBL/GenBank/DDBJ whole genome shotgun (WGS) entry which is preliminary data.</text>
</comment>